<evidence type="ECO:0000313" key="3">
    <source>
        <dbReference type="EMBL" id="NOU94709.1"/>
    </source>
</evidence>
<evidence type="ECO:0000259" key="2">
    <source>
        <dbReference type="Pfam" id="PF07833"/>
    </source>
</evidence>
<dbReference type="Pfam" id="PF07833">
    <property type="entry name" value="Cu_amine_oxidN1"/>
    <property type="match status" value="1"/>
</dbReference>
<name>A0A972GUG3_9BACL</name>
<keyword evidence="1" id="KW-0732">Signal</keyword>
<dbReference type="Proteomes" id="UP000641588">
    <property type="component" value="Unassembled WGS sequence"/>
</dbReference>
<comment type="caution">
    <text evidence="3">The sequence shown here is derived from an EMBL/GenBank/DDBJ whole genome shotgun (WGS) entry which is preliminary data.</text>
</comment>
<evidence type="ECO:0000256" key="1">
    <source>
        <dbReference type="SAM" id="SignalP"/>
    </source>
</evidence>
<keyword evidence="4" id="KW-1185">Reference proteome</keyword>
<feature type="signal peptide" evidence="1">
    <location>
        <begin position="1"/>
        <end position="23"/>
    </location>
</feature>
<gene>
    <name evidence="3" type="ORF">GC093_15985</name>
</gene>
<dbReference type="EMBL" id="WHOD01000062">
    <property type="protein sequence ID" value="NOU94709.1"/>
    <property type="molecule type" value="Genomic_DNA"/>
</dbReference>
<reference evidence="3" key="1">
    <citation type="submission" date="2019-10" db="EMBL/GenBank/DDBJ databases">
        <title>Description of Paenibacillus glebae sp. nov.</title>
        <authorList>
            <person name="Carlier A."/>
            <person name="Qi S."/>
        </authorList>
    </citation>
    <scope>NUCLEOTIDE SEQUENCE</scope>
    <source>
        <strain evidence="3">LMG 31456</strain>
    </source>
</reference>
<dbReference type="RefSeq" id="WP_171652916.1">
    <property type="nucleotide sequence ID" value="NZ_WHOD01000062.1"/>
</dbReference>
<dbReference type="InterPro" id="IPR012854">
    <property type="entry name" value="Cu_amine_oxidase-like_N"/>
</dbReference>
<evidence type="ECO:0000313" key="4">
    <source>
        <dbReference type="Proteomes" id="UP000641588"/>
    </source>
</evidence>
<dbReference type="InterPro" id="IPR036582">
    <property type="entry name" value="Mao_N_sf"/>
</dbReference>
<dbReference type="SUPFAM" id="SSF55383">
    <property type="entry name" value="Copper amine oxidase, domain N"/>
    <property type="match status" value="2"/>
</dbReference>
<sequence>MKLKLSIIMVILLSSLMSTVAAAAGGESEPHISIQRIPVEHPVKNVIDNAAAYLNGWNSVISPLVMQVNADGTTSVAVAEEKGPIHIYELDADYGVNKHLTIRRELPLFGSYAKDREGNYYILFGQELEENQEKETAILLAKYRSTGEKVSELLISGDDPDTFWSDKYWGVKTPFANGNCKLVINDQTITAYFGRLMFKSSVDGLNHQASFGFAASTDTMKRVFDANGRFSASAGHSFDQAVLYDGQDLLFVDQADASPRGFTYSKRSLKGQRLQNWYIPFKFKQGKVYQYTYAQLGGVVSTGKQYLFAGASEMTDRIDPASERQNESRNVYLQTVSRSLDQHSEPIWITDYTDMKEENAAHSKLLSLGGDKYLVLWEKQKETGFGSESSYITTYMALVNGQGKVLRTEEMPGIRLGIGVEIHYNPVRQSVQWAVSDERSVKVYELKPLVYTTGTPPMEHQIVVKVVNDAPPKAFDENDIGIRLNGKYVDVNPKAKLVDGSTFIPLRGVLEAMGATVRWSPPPSGVLNWKGESSKPDYLGTVKIVRGATTIELYVGTARAIINGELAMLADASFISEEGSTYIPLRLVSETLGVQVQWEPERWTAVIDTLNGAR</sequence>
<feature type="domain" description="Copper amine oxidase-like N-terminal" evidence="2">
    <location>
        <begin position="484"/>
        <end position="606"/>
    </location>
</feature>
<accession>A0A972GUG3</accession>
<feature type="chain" id="PRO_5036938206" description="Copper amine oxidase-like N-terminal domain-containing protein" evidence="1">
    <location>
        <begin position="24"/>
        <end position="614"/>
    </location>
</feature>
<protein>
    <recommendedName>
        <fullName evidence="2">Copper amine oxidase-like N-terminal domain-containing protein</fullName>
    </recommendedName>
</protein>
<proteinExistence type="predicted"/>
<dbReference type="Gene3D" id="3.30.457.10">
    <property type="entry name" value="Copper amine oxidase-like, N-terminal domain"/>
    <property type="match status" value="1"/>
</dbReference>
<dbReference type="AlphaFoldDB" id="A0A972GUG3"/>
<organism evidence="3 4">
    <name type="scientific">Paenibacillus foliorum</name>
    <dbReference type="NCBI Taxonomy" id="2654974"/>
    <lineage>
        <taxon>Bacteria</taxon>
        <taxon>Bacillati</taxon>
        <taxon>Bacillota</taxon>
        <taxon>Bacilli</taxon>
        <taxon>Bacillales</taxon>
        <taxon>Paenibacillaceae</taxon>
        <taxon>Paenibacillus</taxon>
    </lineage>
</organism>